<dbReference type="RefSeq" id="WP_354642920.1">
    <property type="nucleotide sequence ID" value="NZ_CP159872.1"/>
</dbReference>
<protein>
    <recommendedName>
        <fullName evidence="2">HNH endonuclease</fullName>
    </recommendedName>
</protein>
<dbReference type="KEGG" id="kcm:ABWK59_25370"/>
<dbReference type="AlphaFoldDB" id="A0AAU8K1C6"/>
<accession>A0AAU8K1C6</accession>
<evidence type="ECO:0000313" key="1">
    <source>
        <dbReference type="EMBL" id="XCM81990.1"/>
    </source>
</evidence>
<dbReference type="EMBL" id="CP159872">
    <property type="protein sequence ID" value="XCM81990.1"/>
    <property type="molecule type" value="Genomic_DNA"/>
</dbReference>
<name>A0AAU8K1C6_9ACTN</name>
<proteinExistence type="predicted"/>
<sequence length="333" mass="37140">MRIVLQPAARSDKDVNQHYKDTIATPVSLADHADLLTPDVHARLKELFPNGAAQMWGIVPGKKNVNIPWVTKMNPGDFALFSGDKKIYFGGTIALMWRNEALAERLWGRNHNDQTWEHMYALSGTQGLEITVEEVRQLLSWKPKRNIQGIYVLDQDSSDTLQAYLTLEPSIAYTGSTPLPDPQEDATAAVGFDGELERTAMRAYRGEQAALKRHLLPGPTGACALCGRVLPATFLIAAHIKKRAVCTDDEKRDFTNIAMLACSLGCDSLYERGYVTVADDGRIQISPLAEAMPGIHEHIQQYLVGRTVSWWSGDREPHFQWHRTHTFKPGPPA</sequence>
<gene>
    <name evidence="1" type="ORF">ABWK59_25370</name>
</gene>
<organism evidence="1">
    <name type="scientific">Kitasatospora camelliae</name>
    <dbReference type="NCBI Taxonomy" id="3156397"/>
    <lineage>
        <taxon>Bacteria</taxon>
        <taxon>Bacillati</taxon>
        <taxon>Actinomycetota</taxon>
        <taxon>Actinomycetes</taxon>
        <taxon>Kitasatosporales</taxon>
        <taxon>Streptomycetaceae</taxon>
        <taxon>Kitasatospora</taxon>
    </lineage>
</organism>
<evidence type="ECO:0008006" key="2">
    <source>
        <dbReference type="Google" id="ProtNLM"/>
    </source>
</evidence>
<reference evidence="1" key="1">
    <citation type="submission" date="2024-06" db="EMBL/GenBank/DDBJ databases">
        <title>The genome sequences of Kitasatospora sp. strain HUAS MG31.</title>
        <authorList>
            <person name="Mo P."/>
        </authorList>
    </citation>
    <scope>NUCLEOTIDE SEQUENCE</scope>
    <source>
        <strain evidence="1">HUAS MG31</strain>
    </source>
</reference>